<dbReference type="RefSeq" id="WP_064007406.1">
    <property type="nucleotide sequence ID" value="NZ_LUUG01000049.1"/>
</dbReference>
<dbReference type="PANTHER" id="PTHR37425">
    <property type="match status" value="1"/>
</dbReference>
<evidence type="ECO:0000256" key="1">
    <source>
        <dbReference type="ARBA" id="ARBA00001947"/>
    </source>
</evidence>
<evidence type="ECO:0000256" key="4">
    <source>
        <dbReference type="ARBA" id="ARBA00022723"/>
    </source>
</evidence>
<dbReference type="GO" id="GO:0006508">
    <property type="term" value="P:proteolysis"/>
    <property type="evidence" value="ECO:0007669"/>
    <property type="project" value="UniProtKB-KW"/>
</dbReference>
<feature type="region of interest" description="Disordered" evidence="12">
    <location>
        <begin position="71"/>
        <end position="97"/>
    </location>
</feature>
<dbReference type="OrthoDB" id="9782994at2"/>
<dbReference type="AlphaFoldDB" id="A0A177MQ77"/>
<dbReference type="Proteomes" id="UP000078090">
    <property type="component" value="Unassembled WGS sequence"/>
</dbReference>
<sequence>MLRHNLENQDNKQDDVELSRRSFFGRLAVGAVLSIAMPGVVHAAKSVAVKADKNHRLAKSARSAVRLPKHGAIQATKAKAVRQPAKLNKSAGGNNLKPVSGEHGHLHTAHAERHIQHDSRVRDIYTGKKQHVNTASYRANRHGNQGGRAQSIIQPAPREAFMEPSQDSLFLADHGRFATHRALAFQNPHTGDKLSLTYFERGRYLSDALNEISFLLRDYRTDDVHPIDPELLDQLHDLKQILGLNQPFDVICGYRSPLTNAKLHAENSGVANNSFHMHGRAVDIRIERFDLRRIHSAALAMHRGGVGYYPDSNFIHLDTGTFRTWKL</sequence>
<evidence type="ECO:0000256" key="7">
    <source>
        <dbReference type="ARBA" id="ARBA00022833"/>
    </source>
</evidence>
<proteinExistence type="inferred from homology"/>
<evidence type="ECO:0000256" key="3">
    <source>
        <dbReference type="ARBA" id="ARBA00022670"/>
    </source>
</evidence>
<dbReference type="Pfam" id="PF05951">
    <property type="entry name" value="Peptidase_M15_2"/>
    <property type="match status" value="1"/>
</dbReference>
<keyword evidence="5" id="KW-0732">Signal</keyword>
<evidence type="ECO:0000256" key="8">
    <source>
        <dbReference type="ARBA" id="ARBA00023049"/>
    </source>
</evidence>
<evidence type="ECO:0000256" key="11">
    <source>
        <dbReference type="ARBA" id="ARBA00093666"/>
    </source>
</evidence>
<protein>
    <recommendedName>
        <fullName evidence="11">Murein endopeptidase K</fullName>
    </recommendedName>
</protein>
<gene>
    <name evidence="13" type="ORF">A1332_00705</name>
</gene>
<dbReference type="PANTHER" id="PTHR37425:SF1">
    <property type="entry name" value="OUTER MEMBRANE PROTEIN"/>
    <property type="match status" value="1"/>
</dbReference>
<keyword evidence="4" id="KW-0479">Metal-binding</keyword>
<evidence type="ECO:0000313" key="13">
    <source>
        <dbReference type="EMBL" id="OAI07946.1"/>
    </source>
</evidence>
<dbReference type="GO" id="GO:0008237">
    <property type="term" value="F:metallopeptidase activity"/>
    <property type="evidence" value="ECO:0007669"/>
    <property type="project" value="UniProtKB-KW"/>
</dbReference>
<keyword evidence="9" id="KW-0961">Cell wall biogenesis/degradation</keyword>
<evidence type="ECO:0000256" key="9">
    <source>
        <dbReference type="ARBA" id="ARBA00023316"/>
    </source>
</evidence>
<evidence type="ECO:0000256" key="5">
    <source>
        <dbReference type="ARBA" id="ARBA00022729"/>
    </source>
</evidence>
<dbReference type="InterPro" id="IPR009045">
    <property type="entry name" value="Zn_M74/Hedgehog-like"/>
</dbReference>
<comment type="pathway">
    <text evidence="2">Cell wall biogenesis; cell wall polysaccharide biosynthesis.</text>
</comment>
<dbReference type="InterPro" id="IPR006311">
    <property type="entry name" value="TAT_signal"/>
</dbReference>
<evidence type="ECO:0000256" key="10">
    <source>
        <dbReference type="ARBA" id="ARBA00093448"/>
    </source>
</evidence>
<dbReference type="Gene3D" id="3.30.1380.10">
    <property type="match status" value="1"/>
</dbReference>
<comment type="similarity">
    <text evidence="10">Belongs to the peptidase M15 family.</text>
</comment>
<keyword evidence="3" id="KW-0645">Protease</keyword>
<evidence type="ECO:0000256" key="6">
    <source>
        <dbReference type="ARBA" id="ARBA00022801"/>
    </source>
</evidence>
<dbReference type="SUPFAM" id="SSF55166">
    <property type="entry name" value="Hedgehog/DD-peptidase"/>
    <property type="match status" value="1"/>
</dbReference>
<name>A0A177MQ77_METMH</name>
<comment type="caution">
    <text evidence="13">The sequence shown here is derived from an EMBL/GenBank/DDBJ whole genome shotgun (WGS) entry which is preliminary data.</text>
</comment>
<dbReference type="PROSITE" id="PS51318">
    <property type="entry name" value="TAT"/>
    <property type="match status" value="1"/>
</dbReference>
<dbReference type="GO" id="GO:0071555">
    <property type="term" value="P:cell wall organization"/>
    <property type="evidence" value="ECO:0007669"/>
    <property type="project" value="UniProtKB-KW"/>
</dbReference>
<accession>A0A177MQ77</accession>
<keyword evidence="6" id="KW-0378">Hydrolase</keyword>
<dbReference type="GO" id="GO:0046872">
    <property type="term" value="F:metal ion binding"/>
    <property type="evidence" value="ECO:0007669"/>
    <property type="project" value="UniProtKB-KW"/>
</dbReference>
<dbReference type="InterPro" id="IPR010275">
    <property type="entry name" value="MepK"/>
</dbReference>
<comment type="cofactor">
    <cofactor evidence="1">
        <name>Zn(2+)</name>
        <dbReference type="ChEBI" id="CHEBI:29105"/>
    </cofactor>
</comment>
<evidence type="ECO:0000256" key="12">
    <source>
        <dbReference type="SAM" id="MobiDB-lite"/>
    </source>
</evidence>
<dbReference type="EMBL" id="LUUG01000049">
    <property type="protein sequence ID" value="OAI07946.1"/>
    <property type="molecule type" value="Genomic_DNA"/>
</dbReference>
<organism evidence="13 14">
    <name type="scientific">Methylomonas methanica</name>
    <dbReference type="NCBI Taxonomy" id="421"/>
    <lineage>
        <taxon>Bacteria</taxon>
        <taxon>Pseudomonadati</taxon>
        <taxon>Pseudomonadota</taxon>
        <taxon>Gammaproteobacteria</taxon>
        <taxon>Methylococcales</taxon>
        <taxon>Methylococcaceae</taxon>
        <taxon>Methylomonas</taxon>
    </lineage>
</organism>
<reference evidence="13 14" key="1">
    <citation type="submission" date="2016-03" db="EMBL/GenBank/DDBJ databases">
        <authorList>
            <person name="Ploux O."/>
        </authorList>
    </citation>
    <scope>NUCLEOTIDE SEQUENCE [LARGE SCALE GENOMIC DNA]</scope>
    <source>
        <strain evidence="13 14">R-45363</strain>
    </source>
</reference>
<keyword evidence="8" id="KW-0482">Metalloprotease</keyword>
<keyword evidence="7" id="KW-0862">Zinc</keyword>
<evidence type="ECO:0000256" key="2">
    <source>
        <dbReference type="ARBA" id="ARBA00004776"/>
    </source>
</evidence>
<evidence type="ECO:0000313" key="14">
    <source>
        <dbReference type="Proteomes" id="UP000078090"/>
    </source>
</evidence>